<comment type="caution">
    <text evidence="1">The sequence shown here is derived from an EMBL/GenBank/DDBJ whole genome shotgun (WGS) entry which is preliminary data.</text>
</comment>
<name>A0ABD0UP36_DENTH</name>
<dbReference type="EMBL" id="JANQDX010000014">
    <property type="protein sequence ID" value="KAL0912126.1"/>
    <property type="molecule type" value="Genomic_DNA"/>
</dbReference>
<dbReference type="Proteomes" id="UP001552299">
    <property type="component" value="Unassembled WGS sequence"/>
</dbReference>
<proteinExistence type="predicted"/>
<protein>
    <submittedName>
        <fullName evidence="1">Uncharacterized protein</fullName>
    </submittedName>
</protein>
<accession>A0ABD0UP36</accession>
<organism evidence="1 2">
    <name type="scientific">Dendrobium thyrsiflorum</name>
    <name type="common">Pinecone-like raceme dendrobium</name>
    <name type="synonym">Orchid</name>
    <dbReference type="NCBI Taxonomy" id="117978"/>
    <lineage>
        <taxon>Eukaryota</taxon>
        <taxon>Viridiplantae</taxon>
        <taxon>Streptophyta</taxon>
        <taxon>Embryophyta</taxon>
        <taxon>Tracheophyta</taxon>
        <taxon>Spermatophyta</taxon>
        <taxon>Magnoliopsida</taxon>
        <taxon>Liliopsida</taxon>
        <taxon>Asparagales</taxon>
        <taxon>Orchidaceae</taxon>
        <taxon>Epidendroideae</taxon>
        <taxon>Malaxideae</taxon>
        <taxon>Dendrobiinae</taxon>
        <taxon>Dendrobium</taxon>
    </lineage>
</organism>
<evidence type="ECO:0000313" key="1">
    <source>
        <dbReference type="EMBL" id="KAL0912126.1"/>
    </source>
</evidence>
<evidence type="ECO:0000313" key="2">
    <source>
        <dbReference type="Proteomes" id="UP001552299"/>
    </source>
</evidence>
<dbReference type="AlphaFoldDB" id="A0ABD0UP36"/>
<sequence length="141" mass="15857">MVGFKIKVARVFVRQGRSDGELWLDRLLRQEVEVEVFTATCFLQLPQLSPRSVEYLVFGRSIIRLSTSSSGINLGDKFQSSVKDIVPPFYPFASYFDGLDEEVDVGDLKPLGLYKVDGEKSSVQILLHNGFIDDNILLAQL</sequence>
<keyword evidence="2" id="KW-1185">Reference proteome</keyword>
<gene>
    <name evidence="1" type="ORF">M5K25_018077</name>
</gene>
<reference evidence="1 2" key="1">
    <citation type="journal article" date="2024" name="Plant Biotechnol. J.">
        <title>Dendrobium thyrsiflorum genome and its molecular insights into genes involved in important horticultural traits.</title>
        <authorList>
            <person name="Chen B."/>
            <person name="Wang J.Y."/>
            <person name="Zheng P.J."/>
            <person name="Li K.L."/>
            <person name="Liang Y.M."/>
            <person name="Chen X.F."/>
            <person name="Zhang C."/>
            <person name="Zhao X."/>
            <person name="He X."/>
            <person name="Zhang G.Q."/>
            <person name="Liu Z.J."/>
            <person name="Xu Q."/>
        </authorList>
    </citation>
    <scope>NUCLEOTIDE SEQUENCE [LARGE SCALE GENOMIC DNA]</scope>
    <source>
        <strain evidence="1">GZMU011</strain>
    </source>
</reference>